<dbReference type="PROSITE" id="PS50902">
    <property type="entry name" value="FLAVODOXIN_LIKE"/>
    <property type="match status" value="1"/>
</dbReference>
<dbReference type="Pfam" id="PF00667">
    <property type="entry name" value="FAD_binding_1"/>
    <property type="match status" value="1"/>
</dbReference>
<feature type="domain" description="Flavodoxin-like" evidence="11">
    <location>
        <begin position="8"/>
        <end position="155"/>
    </location>
</feature>
<dbReference type="GO" id="GO:0010181">
    <property type="term" value="F:FMN binding"/>
    <property type="evidence" value="ECO:0007669"/>
    <property type="project" value="InterPro"/>
</dbReference>
<dbReference type="InterPro" id="IPR001094">
    <property type="entry name" value="Flavdoxin-like"/>
</dbReference>
<dbReference type="InterPro" id="IPR017927">
    <property type="entry name" value="FAD-bd_FR_type"/>
</dbReference>
<evidence type="ECO:0000256" key="5">
    <source>
        <dbReference type="ARBA" id="ARBA00022630"/>
    </source>
</evidence>
<evidence type="ECO:0000313" key="13">
    <source>
        <dbReference type="EMBL" id="ACO68000.1"/>
    </source>
</evidence>
<keyword evidence="4" id="KW-0963">Cytoplasm</keyword>
<dbReference type="PANTHER" id="PTHR19384:SF10">
    <property type="entry name" value="NADPH-DEPENDENT DIFLAVIN OXIDOREDUCTASE 1"/>
    <property type="match status" value="1"/>
</dbReference>
<dbReference type="PROSITE" id="PS51384">
    <property type="entry name" value="FAD_FR"/>
    <property type="match status" value="1"/>
</dbReference>
<dbReference type="EMBL" id="CP001334">
    <property type="protein sequence ID" value="ACO68000.1"/>
    <property type="molecule type" value="Genomic_DNA"/>
</dbReference>
<keyword evidence="9" id="KW-0560">Oxidoreductase</keyword>
<proteinExistence type="predicted"/>
<evidence type="ECO:0000256" key="8">
    <source>
        <dbReference type="ARBA" id="ARBA00022857"/>
    </source>
</evidence>
<dbReference type="InterPro" id="IPR039261">
    <property type="entry name" value="FNR_nucleotide-bd"/>
</dbReference>
<dbReference type="STRING" id="296587.C1EJ96"/>
<evidence type="ECO:0000313" key="14">
    <source>
        <dbReference type="Proteomes" id="UP000002009"/>
    </source>
</evidence>
<evidence type="ECO:0000256" key="1">
    <source>
        <dbReference type="ARBA" id="ARBA00001917"/>
    </source>
</evidence>
<dbReference type="InterPro" id="IPR001433">
    <property type="entry name" value="OxRdtase_FAD/NAD-bd"/>
</dbReference>
<dbReference type="OMA" id="DIMSIPR"/>
<dbReference type="Gene3D" id="1.20.990.10">
    <property type="entry name" value="NADPH-cytochrome p450 Reductase, Chain A, domain 3"/>
    <property type="match status" value="1"/>
</dbReference>
<dbReference type="PRINTS" id="PR00369">
    <property type="entry name" value="FLAVODOXIN"/>
</dbReference>
<organism evidence="13 14">
    <name type="scientific">Micromonas commoda (strain RCC299 / NOUM17 / CCMP2709)</name>
    <name type="common">Picoplanktonic green alga</name>
    <dbReference type="NCBI Taxonomy" id="296587"/>
    <lineage>
        <taxon>Eukaryota</taxon>
        <taxon>Viridiplantae</taxon>
        <taxon>Chlorophyta</taxon>
        <taxon>Mamiellophyceae</taxon>
        <taxon>Mamiellales</taxon>
        <taxon>Mamiellaceae</taxon>
        <taxon>Micromonas</taxon>
    </lineage>
</organism>
<dbReference type="KEGG" id="mis:MICPUN_104620"/>
<evidence type="ECO:0000256" key="10">
    <source>
        <dbReference type="SAM" id="MobiDB-lite"/>
    </source>
</evidence>
<dbReference type="Pfam" id="PF00175">
    <property type="entry name" value="NAD_binding_1"/>
    <property type="match status" value="1"/>
</dbReference>
<dbReference type="Pfam" id="PF00258">
    <property type="entry name" value="Flavodoxin_1"/>
    <property type="match status" value="1"/>
</dbReference>
<keyword evidence="14" id="KW-1185">Reference proteome</keyword>
<evidence type="ECO:0000259" key="12">
    <source>
        <dbReference type="PROSITE" id="PS51384"/>
    </source>
</evidence>
<reference evidence="13 14" key="1">
    <citation type="journal article" date="2009" name="Science">
        <title>Green evolution and dynamic adaptations revealed by genomes of the marine picoeukaryotes Micromonas.</title>
        <authorList>
            <person name="Worden A.Z."/>
            <person name="Lee J.H."/>
            <person name="Mock T."/>
            <person name="Rouze P."/>
            <person name="Simmons M.P."/>
            <person name="Aerts A.L."/>
            <person name="Allen A.E."/>
            <person name="Cuvelier M.L."/>
            <person name="Derelle E."/>
            <person name="Everett M.V."/>
            <person name="Foulon E."/>
            <person name="Grimwood J."/>
            <person name="Gundlach H."/>
            <person name="Henrissat B."/>
            <person name="Napoli C."/>
            <person name="McDonald S.M."/>
            <person name="Parker M.S."/>
            <person name="Rombauts S."/>
            <person name="Salamov A."/>
            <person name="Von Dassow P."/>
            <person name="Badger J.H."/>
            <person name="Coutinho P.M."/>
            <person name="Demir E."/>
            <person name="Dubchak I."/>
            <person name="Gentemann C."/>
            <person name="Eikrem W."/>
            <person name="Gready J.E."/>
            <person name="John U."/>
            <person name="Lanier W."/>
            <person name="Lindquist E.A."/>
            <person name="Lucas S."/>
            <person name="Mayer K.F."/>
            <person name="Moreau H."/>
            <person name="Not F."/>
            <person name="Otillar R."/>
            <person name="Panaud O."/>
            <person name="Pangilinan J."/>
            <person name="Paulsen I."/>
            <person name="Piegu B."/>
            <person name="Poliakov A."/>
            <person name="Robbens S."/>
            <person name="Schmutz J."/>
            <person name="Toulza E."/>
            <person name="Wyss T."/>
            <person name="Zelensky A."/>
            <person name="Zhou K."/>
            <person name="Armbrust E.V."/>
            <person name="Bhattacharya D."/>
            <person name="Goodenough U.W."/>
            <person name="Van de Peer Y."/>
            <person name="Grigoriev I.V."/>
        </authorList>
    </citation>
    <scope>NUCLEOTIDE SEQUENCE [LARGE SCALE GENOMIC DNA]</scope>
    <source>
        <strain evidence="14">RCC299 / NOUM17</strain>
    </source>
</reference>
<dbReference type="RefSeq" id="XP_002506742.1">
    <property type="nucleotide sequence ID" value="XM_002506696.1"/>
</dbReference>
<dbReference type="InterPro" id="IPR029039">
    <property type="entry name" value="Flavoprotein-like_sf"/>
</dbReference>
<accession>C1EJ96</accession>
<evidence type="ECO:0000256" key="9">
    <source>
        <dbReference type="ARBA" id="ARBA00023002"/>
    </source>
</evidence>
<dbReference type="FunCoup" id="C1EJ96">
    <property type="interactions" value="1534"/>
</dbReference>
<dbReference type="PRINTS" id="PR00371">
    <property type="entry name" value="FPNCR"/>
</dbReference>
<dbReference type="Gene3D" id="2.40.30.10">
    <property type="entry name" value="Translation factors"/>
    <property type="match status" value="1"/>
</dbReference>
<dbReference type="Gene3D" id="3.40.50.80">
    <property type="entry name" value="Nucleotide-binding domain of ferredoxin-NADP reductase (FNR) module"/>
    <property type="match status" value="1"/>
</dbReference>
<keyword evidence="5" id="KW-0285">Flavoprotein</keyword>
<feature type="region of interest" description="Disordered" evidence="10">
    <location>
        <begin position="599"/>
        <end position="618"/>
    </location>
</feature>
<name>C1EJ96_MICCC</name>
<comment type="cofactor">
    <cofactor evidence="2">
        <name>FAD</name>
        <dbReference type="ChEBI" id="CHEBI:57692"/>
    </cofactor>
</comment>
<evidence type="ECO:0000256" key="6">
    <source>
        <dbReference type="ARBA" id="ARBA00022643"/>
    </source>
</evidence>
<evidence type="ECO:0000256" key="2">
    <source>
        <dbReference type="ARBA" id="ARBA00001974"/>
    </source>
</evidence>
<keyword evidence="8" id="KW-0521">NADP</keyword>
<dbReference type="Proteomes" id="UP000002009">
    <property type="component" value="Chromosome 16"/>
</dbReference>
<sequence length="714" mass="77140">MASAADPLLVLYGSETGNARDVAERIAREAARGGDDAGSVHCLSMDRFEVTQLPTAPLVVCVCSTTGQGDPPANMRDFWRFLLRKSLPADSLNAVRFAVFGLGDSHYQKYNVAAKRLHRRLLALGARELLDLGLGDDQHPTGYEATLDPWLERLWRALGRTVGPSTSAHHQSVESQPADPCRVVVRVVEAPEGLGSGSGSEAGTNDRLDDDRPVRDVEARVRELCDAARELDRALEAAAAIPPRLLRSSSRTASSSSSSARAFTEDRPAVATVLVNAPLTAPDADAEVRHVEIAAADVLGAGEPPHRPGDCLAVSPLPQDDDAGETRAATIEVLRRAGIAPDAWVVCEVSDRCRTGVGHAYVGTPVRAMALVEGALDLISASPRRYFFETAATFASHPKEAERLRHFASKDGRDELWYYNERERRCVREFLEDFPSVAMPLGWMLTTAPRLRPRLFSIASAASAAPDAIHLTVTTVRWKTHYGRTRHGLCSNAVARVAPGSGTSKLACWLCSNGATFPPPRDDAPLVLVCTGSGVAPLRSLVQDRVHRALHAGARIAPTLVFFGCRREAGDFLYREEWEALAGDPIALLGHPELRTFTNDANDDGSCGSPLNPKPNPKPSEVVHLEGGFVPAFSRDGAAKDYVQHRIASHAMRVWRMLRAGAAVYVAGSAAKMPQDVRETMEKVVEACGGVSIDDARAYVRGMENGGRYVVEAW</sequence>
<evidence type="ECO:0000256" key="3">
    <source>
        <dbReference type="ARBA" id="ARBA00004496"/>
    </source>
</evidence>
<evidence type="ECO:0000259" key="11">
    <source>
        <dbReference type="PROSITE" id="PS50902"/>
    </source>
</evidence>
<dbReference type="InterPro" id="IPR003097">
    <property type="entry name" value="CysJ-like_FAD-binding"/>
</dbReference>
<dbReference type="OrthoDB" id="1856718at2759"/>
<dbReference type="eggNOG" id="KOG1159">
    <property type="taxonomic scope" value="Eukaryota"/>
</dbReference>
<evidence type="ECO:0000256" key="4">
    <source>
        <dbReference type="ARBA" id="ARBA00022490"/>
    </source>
</evidence>
<protein>
    <recommendedName>
        <fullName evidence="15">NADPH-dependent FMN and FAD-containing oxidoreductase</fullName>
    </recommendedName>
</protein>
<feature type="compositionally biased region" description="Basic and acidic residues" evidence="10">
    <location>
        <begin position="204"/>
        <end position="213"/>
    </location>
</feature>
<dbReference type="GO" id="GO:0005634">
    <property type="term" value="C:nucleus"/>
    <property type="evidence" value="ECO:0007669"/>
    <property type="project" value="UniProtKB-ARBA"/>
</dbReference>
<dbReference type="GO" id="GO:0005829">
    <property type="term" value="C:cytosol"/>
    <property type="evidence" value="ECO:0007669"/>
    <property type="project" value="TreeGrafter"/>
</dbReference>
<evidence type="ECO:0000256" key="7">
    <source>
        <dbReference type="ARBA" id="ARBA00022827"/>
    </source>
</evidence>
<dbReference type="AlphaFoldDB" id="C1EJ96"/>
<evidence type="ECO:0008006" key="15">
    <source>
        <dbReference type="Google" id="ProtNLM"/>
    </source>
</evidence>
<dbReference type="InterPro" id="IPR001709">
    <property type="entry name" value="Flavoprot_Pyr_Nucl_cyt_Rdtase"/>
</dbReference>
<dbReference type="SUPFAM" id="SSF52343">
    <property type="entry name" value="Ferredoxin reductase-like, C-terminal NADP-linked domain"/>
    <property type="match status" value="2"/>
</dbReference>
<dbReference type="InterPro" id="IPR008254">
    <property type="entry name" value="Flavodoxin/NO_synth"/>
</dbReference>
<feature type="domain" description="FAD-binding FR-type" evidence="12">
    <location>
        <begin position="266"/>
        <end position="519"/>
    </location>
</feature>
<dbReference type="FunFam" id="3.40.50.360:FF:000015">
    <property type="entry name" value="NADPH-dependent diflavin oxidoreductase 1"/>
    <property type="match status" value="1"/>
</dbReference>
<dbReference type="InterPro" id="IPR017938">
    <property type="entry name" value="Riboflavin_synthase-like_b-brl"/>
</dbReference>
<dbReference type="InParanoid" id="C1EJ96"/>
<dbReference type="GO" id="GO:0016651">
    <property type="term" value="F:oxidoreductase activity, acting on NAD(P)H"/>
    <property type="evidence" value="ECO:0007669"/>
    <property type="project" value="UniProtKB-ARBA"/>
</dbReference>
<comment type="cofactor">
    <cofactor evidence="1">
        <name>FMN</name>
        <dbReference type="ChEBI" id="CHEBI:58210"/>
    </cofactor>
</comment>
<dbReference type="SUPFAM" id="SSF52218">
    <property type="entry name" value="Flavoproteins"/>
    <property type="match status" value="1"/>
</dbReference>
<dbReference type="GeneID" id="8249821"/>
<keyword evidence="7" id="KW-0274">FAD</keyword>
<comment type="subcellular location">
    <subcellularLocation>
        <location evidence="3">Cytoplasm</location>
    </subcellularLocation>
</comment>
<dbReference type="InterPro" id="IPR023173">
    <property type="entry name" value="NADPH_Cyt_P450_Rdtase_alpha"/>
</dbReference>
<dbReference type="PANTHER" id="PTHR19384">
    <property type="entry name" value="NITRIC OXIDE SYNTHASE-RELATED"/>
    <property type="match status" value="1"/>
</dbReference>
<dbReference type="Gene3D" id="3.40.50.360">
    <property type="match status" value="1"/>
</dbReference>
<gene>
    <name evidence="13" type="ORF">MICPUN_104620</name>
</gene>
<feature type="region of interest" description="Disordered" evidence="10">
    <location>
        <begin position="192"/>
        <end position="213"/>
    </location>
</feature>
<dbReference type="GO" id="GO:0050660">
    <property type="term" value="F:flavin adenine dinucleotide binding"/>
    <property type="evidence" value="ECO:0007669"/>
    <property type="project" value="TreeGrafter"/>
</dbReference>
<dbReference type="SUPFAM" id="SSF63380">
    <property type="entry name" value="Riboflavin synthase domain-like"/>
    <property type="match status" value="1"/>
</dbReference>
<keyword evidence="6" id="KW-0288">FMN</keyword>